<dbReference type="PROSITE" id="PS50088">
    <property type="entry name" value="ANK_REPEAT"/>
    <property type="match status" value="2"/>
</dbReference>
<dbReference type="InterPro" id="IPR039323">
    <property type="entry name" value="ANKRD_45/46/60"/>
</dbReference>
<feature type="repeat" description="ANK" evidence="1">
    <location>
        <begin position="44"/>
        <end position="64"/>
    </location>
</feature>
<dbReference type="InterPro" id="IPR002110">
    <property type="entry name" value="Ankyrin_rpt"/>
</dbReference>
<keyword evidence="1" id="KW-0040">ANK repeat</keyword>
<dbReference type="Pfam" id="PF12796">
    <property type="entry name" value="Ank_2"/>
    <property type="match status" value="1"/>
</dbReference>
<dbReference type="SUPFAM" id="SSF48403">
    <property type="entry name" value="Ankyrin repeat"/>
    <property type="match status" value="1"/>
</dbReference>
<dbReference type="PANTHER" id="PTHR22677">
    <property type="entry name" value="ANKYRIN REPEAT DOMAIN-CONTAINING PROTEIN 60"/>
    <property type="match status" value="1"/>
</dbReference>
<evidence type="ECO:0000313" key="2">
    <source>
        <dbReference type="EMBL" id="OON18677.1"/>
    </source>
</evidence>
<sequence>MSCLVAPNMKGQTPAHIAAKFGHLNLLKKWCSDNLTLFELEDNMGNTPTHLAAKRGHTDIVEWISRAANARVMQKRNYLGRTPLTFAAAKNQLSCLEVLLKTKGCNVNNRDKMQIVDQISCVVFPMATIKK</sequence>
<proteinExistence type="predicted"/>
<dbReference type="EMBL" id="KV893948">
    <property type="protein sequence ID" value="OON18677.1"/>
    <property type="molecule type" value="Genomic_DNA"/>
</dbReference>
<evidence type="ECO:0000256" key="1">
    <source>
        <dbReference type="PROSITE-ProRule" id="PRU00023"/>
    </source>
</evidence>
<dbReference type="AlphaFoldDB" id="A0A1S8WW06"/>
<protein>
    <submittedName>
        <fullName evidence="2">Ankyrin repeat protein</fullName>
    </submittedName>
</protein>
<keyword evidence="3" id="KW-1185">Reference proteome</keyword>
<name>A0A1S8WW06_OPIVI</name>
<dbReference type="PROSITE" id="PS50297">
    <property type="entry name" value="ANK_REP_REGION"/>
    <property type="match status" value="1"/>
</dbReference>
<dbReference type="InterPro" id="IPR036770">
    <property type="entry name" value="Ankyrin_rpt-contain_sf"/>
</dbReference>
<dbReference type="PANTHER" id="PTHR22677:SF4">
    <property type="entry name" value="USHER SYNDROME TYPE-1G PROTEIN-LIKE PROTEIN"/>
    <property type="match status" value="1"/>
</dbReference>
<evidence type="ECO:0000313" key="3">
    <source>
        <dbReference type="Proteomes" id="UP000243686"/>
    </source>
</evidence>
<gene>
    <name evidence="2" type="ORF">X801_05468</name>
</gene>
<feature type="repeat" description="ANK" evidence="1">
    <location>
        <begin position="79"/>
        <end position="112"/>
    </location>
</feature>
<organism evidence="2 3">
    <name type="scientific">Opisthorchis viverrini</name>
    <name type="common">Southeast Asian liver fluke</name>
    <dbReference type="NCBI Taxonomy" id="6198"/>
    <lineage>
        <taxon>Eukaryota</taxon>
        <taxon>Metazoa</taxon>
        <taxon>Spiralia</taxon>
        <taxon>Lophotrochozoa</taxon>
        <taxon>Platyhelminthes</taxon>
        <taxon>Trematoda</taxon>
        <taxon>Digenea</taxon>
        <taxon>Opisthorchiida</taxon>
        <taxon>Opisthorchiata</taxon>
        <taxon>Opisthorchiidae</taxon>
        <taxon>Opisthorchis</taxon>
    </lineage>
</organism>
<dbReference type="SMART" id="SM00248">
    <property type="entry name" value="ANK"/>
    <property type="match status" value="3"/>
</dbReference>
<accession>A0A1S8WW06</accession>
<dbReference type="Gene3D" id="1.25.40.20">
    <property type="entry name" value="Ankyrin repeat-containing domain"/>
    <property type="match status" value="1"/>
</dbReference>
<dbReference type="Proteomes" id="UP000243686">
    <property type="component" value="Unassembled WGS sequence"/>
</dbReference>
<reference evidence="2 3" key="1">
    <citation type="submission" date="2015-03" db="EMBL/GenBank/DDBJ databases">
        <title>Draft genome of the nematode, Opisthorchis viverrini.</title>
        <authorList>
            <person name="Mitreva M."/>
        </authorList>
    </citation>
    <scope>NUCLEOTIDE SEQUENCE [LARGE SCALE GENOMIC DNA]</scope>
    <source>
        <strain evidence="2">Khon Kaen</strain>
    </source>
</reference>